<gene>
    <name evidence="1" type="ORF">MENT_LOCUS30107</name>
</gene>
<evidence type="ECO:0000313" key="2">
    <source>
        <dbReference type="Proteomes" id="UP000580250"/>
    </source>
</evidence>
<dbReference type="Proteomes" id="UP000580250">
    <property type="component" value="Unassembled WGS sequence"/>
</dbReference>
<dbReference type="AlphaFoldDB" id="A0A6V7VVF2"/>
<accession>A0A6V7VVF2</accession>
<sequence>MMYKKPRKPGHIQSLIKRCKHFISRSFLNIRRGTATTSLFVKAAVNHNKERRRRAKQKYRPRYVPSIYSVSSLTSSVMFLRTRNSRGVQISSSYVSEPDSDSIFSPRGGYSLVDLSDLDIPVVETTTTKQKHSKSNYFNGKFCTSSAVYGVEVPNTNSSSRSSTLSSYSGYFEKNGVQLDEETMSYTSNVRGSYDDLDIDAVMDDKTFTLQRSYYLSSSPPYYLDGSCTASVQSHYVGEEGDSSLTSNQSHYMDELDVLEESPYPDSVPPNRYASLLGMSSTFDFSNVGEEGYSFDSNPSHYVDERESVEEFCPDSVTPQNSYISLFVQSSVADFSVIMEKFRQQQTQHPPSNKLRLDARYGVEVPPTVSSCSVGTDGEIKIFFGSNKKIFSLLVITADGYTTTRETQSVTGLEDELNLEDSGIDDNIKEEPLKETKTNNSFYCYPPSNSSASAYSLMALDELNLEDSTEENKQITVKSSNLYPKKHRSVFDGVVVPKTDESLSCIEESSGVHYDFKVDKVGITVDDYKGDPKITKKVQLSSLRRTKSCGDMPKSFGYKLSDVETQVVPETGGIALFSPSNCDSSYYIEDSSKEFLSCSSDSWLDKNCFVDSALARAIFDARPQEMDFDPSSSGEMENNDQLQYYNQFKAQQHFRNCAMDASNMNSFLQLLQCSFPSDSTDRLLDKLFFDYRQLVCQKQNETNFGNDKWDEEYFWL</sequence>
<name>A0A6V7VVF2_MELEN</name>
<proteinExistence type="predicted"/>
<organism evidence="1 2">
    <name type="scientific">Meloidogyne enterolobii</name>
    <name type="common">Root-knot nematode worm</name>
    <name type="synonym">Meloidogyne mayaguensis</name>
    <dbReference type="NCBI Taxonomy" id="390850"/>
    <lineage>
        <taxon>Eukaryota</taxon>
        <taxon>Metazoa</taxon>
        <taxon>Ecdysozoa</taxon>
        <taxon>Nematoda</taxon>
        <taxon>Chromadorea</taxon>
        <taxon>Rhabditida</taxon>
        <taxon>Tylenchina</taxon>
        <taxon>Tylenchomorpha</taxon>
        <taxon>Tylenchoidea</taxon>
        <taxon>Meloidogynidae</taxon>
        <taxon>Meloidogyninae</taxon>
        <taxon>Meloidogyne</taxon>
    </lineage>
</organism>
<protein>
    <submittedName>
        <fullName evidence="1">Uncharacterized protein</fullName>
    </submittedName>
</protein>
<reference evidence="1 2" key="1">
    <citation type="submission" date="2020-08" db="EMBL/GenBank/DDBJ databases">
        <authorList>
            <person name="Koutsovoulos G."/>
            <person name="Danchin GJ E."/>
        </authorList>
    </citation>
    <scope>NUCLEOTIDE SEQUENCE [LARGE SCALE GENOMIC DNA]</scope>
</reference>
<comment type="caution">
    <text evidence="1">The sequence shown here is derived from an EMBL/GenBank/DDBJ whole genome shotgun (WGS) entry which is preliminary data.</text>
</comment>
<evidence type="ECO:0000313" key="1">
    <source>
        <dbReference type="EMBL" id="CAD2178181.1"/>
    </source>
</evidence>
<dbReference type="EMBL" id="CAJEWN010000314">
    <property type="protein sequence ID" value="CAD2178181.1"/>
    <property type="molecule type" value="Genomic_DNA"/>
</dbReference>